<gene>
    <name evidence="1" type="ORF">SAMN04488540_10890</name>
</gene>
<evidence type="ECO:0000313" key="2">
    <source>
        <dbReference type="Proteomes" id="UP000199527"/>
    </source>
</evidence>
<dbReference type="AlphaFoldDB" id="A0A1G8TUK1"/>
<dbReference type="OrthoDB" id="6893620at2"/>
<keyword evidence="2" id="KW-1185">Reference proteome</keyword>
<dbReference type="RefSeq" id="WP_090365331.1">
    <property type="nucleotide sequence ID" value="NZ_FNEM01000008.1"/>
</dbReference>
<dbReference type="EMBL" id="FNEM01000008">
    <property type="protein sequence ID" value="SDJ45153.1"/>
    <property type="molecule type" value="Genomic_DNA"/>
</dbReference>
<accession>A0A1G8TUK1</accession>
<organism evidence="1 2">
    <name type="scientific">Ferrimonas sediminum</name>
    <dbReference type="NCBI Taxonomy" id="718193"/>
    <lineage>
        <taxon>Bacteria</taxon>
        <taxon>Pseudomonadati</taxon>
        <taxon>Pseudomonadota</taxon>
        <taxon>Gammaproteobacteria</taxon>
        <taxon>Alteromonadales</taxon>
        <taxon>Ferrimonadaceae</taxon>
        <taxon>Ferrimonas</taxon>
    </lineage>
</organism>
<dbReference type="Proteomes" id="UP000199527">
    <property type="component" value="Unassembled WGS sequence"/>
</dbReference>
<reference evidence="2" key="1">
    <citation type="submission" date="2016-10" db="EMBL/GenBank/DDBJ databases">
        <authorList>
            <person name="Varghese N."/>
            <person name="Submissions S."/>
        </authorList>
    </citation>
    <scope>NUCLEOTIDE SEQUENCE [LARGE SCALE GENOMIC DNA]</scope>
    <source>
        <strain evidence="2">DSM 23317</strain>
    </source>
</reference>
<protein>
    <submittedName>
        <fullName evidence="1">Uncharacterized protein</fullName>
    </submittedName>
</protein>
<name>A0A1G8TUK1_9GAMM</name>
<evidence type="ECO:0000313" key="1">
    <source>
        <dbReference type="EMBL" id="SDJ45153.1"/>
    </source>
</evidence>
<sequence length="219" mass="24797">MEIDNTLESMQQALLDVRRAQRLLVAYHQRLLPIIGHVAEALHCRFLSWEPTYHARPGAQNPNPFECWSWEHSPLNDARFLFLSDTVRDVERATPEDWMLSVRLVTDSGLEASMLKQHKNWDATEIQPDPDDSHSRLTFVAYHPLSELRQAGVWPSLAADNPTPPADGRPVPLTQDGEMFAMEVELARLAEDNGITELIDQLRCRLLANGYPGCGLSTF</sequence>
<proteinExistence type="predicted"/>